<dbReference type="InterPro" id="IPR005480">
    <property type="entry name" value="CPSase_lsu_oligo"/>
</dbReference>
<dbReference type="AlphaFoldDB" id="A0A1M4MYK2"/>
<feature type="binding site" evidence="19">
    <location>
        <position position="848"/>
    </location>
    <ligand>
        <name>Mn(2+)</name>
        <dbReference type="ChEBI" id="CHEBI:29035"/>
        <label>3</label>
    </ligand>
</feature>
<feature type="binding site" evidence="19">
    <location>
        <position position="221"/>
    </location>
    <ligand>
        <name>ATP</name>
        <dbReference type="ChEBI" id="CHEBI:30616"/>
        <label>1</label>
    </ligand>
</feature>
<feature type="binding site" evidence="19">
    <location>
        <position position="860"/>
    </location>
    <ligand>
        <name>Mg(2+)</name>
        <dbReference type="ChEBI" id="CHEBI:18420"/>
        <label>3</label>
    </ligand>
</feature>
<dbReference type="GO" id="GO:0044205">
    <property type="term" value="P:'de novo' UMP biosynthetic process"/>
    <property type="evidence" value="ECO:0007669"/>
    <property type="project" value="UniProtKB-UniRule"/>
</dbReference>
<feature type="binding site" evidence="19">
    <location>
        <position position="255"/>
    </location>
    <ligand>
        <name>ATP</name>
        <dbReference type="ChEBI" id="CHEBI:30616"/>
        <label>1</label>
    </ligand>
</feature>
<keyword evidence="6 19" id="KW-0436">Ligase</keyword>
<feature type="binding site" evidence="19">
    <location>
        <position position="808"/>
    </location>
    <ligand>
        <name>ATP</name>
        <dbReference type="ChEBI" id="CHEBI:30616"/>
        <label>2</label>
    </ligand>
</feature>
<dbReference type="Proteomes" id="UP000184085">
    <property type="component" value="Unassembled WGS sequence"/>
</dbReference>
<feature type="binding site" evidence="19">
    <location>
        <position position="298"/>
    </location>
    <ligand>
        <name>ATP</name>
        <dbReference type="ChEBI" id="CHEBI:30616"/>
        <label>1</label>
    </ligand>
</feature>
<comment type="pathway">
    <text evidence="3 19">Amino-acid biosynthesis; L-arginine biosynthesis; carbamoyl phosphate from bicarbonate: step 1/1.</text>
</comment>
<comment type="cofactor">
    <cofactor evidence="19">
        <name>Mg(2+)</name>
        <dbReference type="ChEBI" id="CHEBI:18420"/>
    </cofactor>
    <cofactor evidence="19">
        <name>Mn(2+)</name>
        <dbReference type="ChEBI" id="CHEBI:29035"/>
    </cofactor>
    <text evidence="19">Binds 4 Mg(2+) or Mn(2+) ions per subunit.</text>
</comment>
<comment type="catalytic activity">
    <reaction evidence="15 19">
        <text>hydrogencarbonate + NH4(+) + 2 ATP = carbamoyl phosphate + 2 ADP + phosphate + 2 H(+)</text>
        <dbReference type="Rhea" id="RHEA:18029"/>
        <dbReference type="ChEBI" id="CHEBI:15378"/>
        <dbReference type="ChEBI" id="CHEBI:17544"/>
        <dbReference type="ChEBI" id="CHEBI:28938"/>
        <dbReference type="ChEBI" id="CHEBI:30616"/>
        <dbReference type="ChEBI" id="CHEBI:43474"/>
        <dbReference type="ChEBI" id="CHEBI:58228"/>
        <dbReference type="ChEBI" id="CHEBI:456216"/>
        <dbReference type="EC" id="6.3.4.16"/>
    </reaction>
</comment>
<reference evidence="23" key="1">
    <citation type="submission" date="2016-09" db="EMBL/GenBank/DDBJ databases">
        <authorList>
            <person name="Wibberg D."/>
        </authorList>
    </citation>
    <scope>NUCLEOTIDE SEQUENCE [LARGE SCALE GENOMIC DNA]</scope>
</reference>
<dbReference type="InterPro" id="IPR006275">
    <property type="entry name" value="CPSase_lsu"/>
</dbReference>
<evidence type="ECO:0000256" key="3">
    <source>
        <dbReference type="ARBA" id="ARBA00005077"/>
    </source>
</evidence>
<dbReference type="InterPro" id="IPR005479">
    <property type="entry name" value="CPAse_ATP-bd"/>
</dbReference>
<feature type="binding site" evidence="19">
    <location>
        <position position="805"/>
    </location>
    <ligand>
        <name>ATP</name>
        <dbReference type="ChEBI" id="CHEBI:30616"/>
        <label>2</label>
    </ligand>
</feature>
<evidence type="ECO:0000256" key="19">
    <source>
        <dbReference type="HAMAP-Rule" id="MF_01210"/>
    </source>
</evidence>
<feature type="binding site" evidence="19">
    <location>
        <position position="860"/>
    </location>
    <ligand>
        <name>Mn(2+)</name>
        <dbReference type="ChEBI" id="CHEBI:29035"/>
        <label>4</label>
    </ligand>
</feature>
<dbReference type="Pfam" id="PF02142">
    <property type="entry name" value="MGS"/>
    <property type="match status" value="1"/>
</dbReference>
<feature type="binding site" evidence="19">
    <location>
        <position position="312"/>
    </location>
    <ligand>
        <name>Mn(2+)</name>
        <dbReference type="ChEBI" id="CHEBI:29035"/>
        <label>1</label>
    </ligand>
</feature>
<comment type="catalytic activity">
    <reaction evidence="16 19">
        <text>hydrogencarbonate + L-glutamine + 2 ATP + H2O = carbamoyl phosphate + L-glutamate + 2 ADP + phosphate + 2 H(+)</text>
        <dbReference type="Rhea" id="RHEA:18633"/>
        <dbReference type="ChEBI" id="CHEBI:15377"/>
        <dbReference type="ChEBI" id="CHEBI:15378"/>
        <dbReference type="ChEBI" id="CHEBI:17544"/>
        <dbReference type="ChEBI" id="CHEBI:29985"/>
        <dbReference type="ChEBI" id="CHEBI:30616"/>
        <dbReference type="ChEBI" id="CHEBI:43474"/>
        <dbReference type="ChEBI" id="CHEBI:58228"/>
        <dbReference type="ChEBI" id="CHEBI:58359"/>
        <dbReference type="ChEBI" id="CHEBI:456216"/>
        <dbReference type="EC" id="6.3.5.5"/>
    </reaction>
</comment>
<dbReference type="InterPro" id="IPR011607">
    <property type="entry name" value="MGS-like_dom"/>
</dbReference>
<feature type="binding site" evidence="19">
    <location>
        <position position="314"/>
    </location>
    <ligand>
        <name>Mn(2+)</name>
        <dbReference type="ChEBI" id="CHEBI:29035"/>
        <label>2</label>
    </ligand>
</feature>
<dbReference type="Gene3D" id="3.40.50.20">
    <property type="match status" value="2"/>
</dbReference>
<feature type="binding site" evidence="19">
    <location>
        <position position="860"/>
    </location>
    <ligand>
        <name>Mn(2+)</name>
        <dbReference type="ChEBI" id="CHEBI:29035"/>
        <label>3</label>
    </ligand>
</feature>
<keyword evidence="8" id="KW-0479">Metal-binding</keyword>
<feature type="binding site" evidence="19">
    <location>
        <position position="806"/>
    </location>
    <ligand>
        <name>ATP</name>
        <dbReference type="ChEBI" id="CHEBI:30616"/>
        <label>2</label>
    </ligand>
</feature>
<comment type="domain">
    <text evidence="19">The large subunit is composed of 2 ATP-grasp domains that are involved in binding the 2 ATP molecules needed for carbamoyl phosphate synthesis. The N-terminal ATP-grasp domain (referred to as the carboxyphosphate synthetic component) catalyzes the ATP-dependent phosphorylation of hydrogencarbonate to carboxyphosphate and the subsequent nucleophilic attack by ammonia to form a carbamate intermediate. The C-terminal ATP-grasp domain (referred to as the carbamoyl phosphate synthetic component) then catalyzes the phosphorylation of carbamate with the second ATP to form the end product carbamoyl phosphate. The reactive and unstable enzyme intermediates are sequentially channeled from one active site to the next through the interior of the protein over a distance of at least 96 A.</text>
</comment>
<evidence type="ECO:0000256" key="16">
    <source>
        <dbReference type="ARBA" id="ARBA00048816"/>
    </source>
</evidence>
<dbReference type="SUPFAM" id="SSF56059">
    <property type="entry name" value="Glutathione synthetase ATP-binding domain-like"/>
    <property type="match status" value="2"/>
</dbReference>
<dbReference type="EMBL" id="FMJB01000040">
    <property type="protein sequence ID" value="SCM66844.1"/>
    <property type="molecule type" value="Genomic_DNA"/>
</dbReference>
<keyword evidence="7 19" id="KW-0028">Amino-acid biosynthesis</keyword>
<keyword evidence="11 19" id="KW-0067">ATP-binding</keyword>
<feature type="binding site" evidence="19">
    <location>
        <position position="223"/>
    </location>
    <ligand>
        <name>ATP</name>
        <dbReference type="ChEBI" id="CHEBI:30616"/>
        <label>1</label>
    </ligand>
</feature>
<dbReference type="Gene3D" id="3.30.1490.20">
    <property type="entry name" value="ATP-grasp fold, A domain"/>
    <property type="match status" value="1"/>
</dbReference>
<dbReference type="PROSITE" id="PS51257">
    <property type="entry name" value="PROKAR_LIPOPROTEIN"/>
    <property type="match status" value="1"/>
</dbReference>
<comment type="caution">
    <text evidence="19">Lacks conserved residue(s) required for the propagation of feature annotation.</text>
</comment>
<dbReference type="Pfam" id="PF25596">
    <property type="entry name" value="CPSase_L_D1"/>
    <property type="match status" value="2"/>
</dbReference>
<dbReference type="InterPro" id="IPR058047">
    <property type="entry name" value="CPSase_preATP-grasp"/>
</dbReference>
<evidence type="ECO:0000256" key="15">
    <source>
        <dbReference type="ARBA" id="ARBA00047359"/>
    </source>
</evidence>
<dbReference type="GO" id="GO:0006526">
    <property type="term" value="P:L-arginine biosynthetic process"/>
    <property type="evidence" value="ECO:0007669"/>
    <property type="project" value="UniProtKB-UniRule"/>
</dbReference>
<feature type="binding site" evidence="19">
    <location>
        <position position="256"/>
    </location>
    <ligand>
        <name>ATP</name>
        <dbReference type="ChEBI" id="CHEBI:30616"/>
        <label>1</label>
    </ligand>
</feature>
<dbReference type="SMART" id="SM00851">
    <property type="entry name" value="MGS"/>
    <property type="match status" value="1"/>
</dbReference>
<keyword evidence="5 19" id="KW-0055">Arginine biosynthesis</keyword>
<feature type="region of interest" description="Allosteric domain" evidence="19">
    <location>
        <begin position="977"/>
        <end position="1110"/>
    </location>
</feature>
<feature type="binding site" evidence="19">
    <location>
        <position position="298"/>
    </location>
    <ligand>
        <name>Mn(2+)</name>
        <dbReference type="ChEBI" id="CHEBI:29035"/>
        <label>1</label>
    </ligand>
</feature>
<feature type="binding site" evidence="19">
    <location>
        <position position="188"/>
    </location>
    <ligand>
        <name>ATP</name>
        <dbReference type="ChEBI" id="CHEBI:30616"/>
        <label>1</label>
    </ligand>
</feature>
<dbReference type="InterPro" id="IPR033937">
    <property type="entry name" value="MGS_CPS_CarB"/>
</dbReference>
<feature type="binding site" evidence="19">
    <location>
        <position position="848"/>
    </location>
    <ligand>
        <name>Mg(2+)</name>
        <dbReference type="ChEBI" id="CHEBI:18420"/>
        <label>3</label>
    </ligand>
</feature>
<feature type="binding site" evidence="19">
    <location>
        <position position="129"/>
    </location>
    <ligand>
        <name>ATP</name>
        <dbReference type="ChEBI" id="CHEBI:30616"/>
        <label>1</label>
    </ligand>
</feature>
<evidence type="ECO:0000256" key="14">
    <source>
        <dbReference type="ARBA" id="ARBA00023211"/>
    </source>
</evidence>
<keyword evidence="12" id="KW-0460">Magnesium</keyword>
<sequence length="1110" mass="120478">MPKRTDINSIMIIGAGPIIIGQACEFDYSGAQACKALREEGYRVILVNSNPATIMTDPGLADATYIEPITPEVVAKIIAKEKPDALLPTMGGQTGLNTALSLADMGVLEEHGVELIGANREAIEKAEDRALFRDAMDKIGLENPRATIVTAPKNEKGHYDLEAGVAIALEALEDIGLPAIIRPAFTLGGTGGGVAYNREDYIHYCRTGMDASPVGQILVDESLLGWKEYEMEVVRDKADNAIIVCSIENVDPMGVHTGDSITVAPALTLTDKEYQMMRTASIAVLREIGVETGGSNVQWAVNPKDGRMVVIEMNPRVSRSSALASKATGFPIAKIAAKLAVGYTLDELDNDITKVTPASFEPTIDYVVTKIPRFAFEKFAGSEPHLTTAMKSVGEAMAIGRTIHESMQKALASLETGLTGFDEIEIPGAPDVAAVTKKLAEQTPDRIRVIAQAMREGLTNDQIQAATAFDPWFLDRIREIVEVENELKKDGLPVTEEGLRRVKMFGFSDARLAKLTGRDEAQVRRARQNLNVVAQFKRIDTCAAEFEAQTPYMYSTYESPVMGEPECEARPSDRKKVVILGGGPNRIGQGIEFDYCCCHACYALTDAGFETIMINCNPETVSTDYDTSDRLYFEPLTLEHVLEILRVEMSNGNLQGVIVQFGGQTPLKLANALEEEGIPILGTSPDAIDLAEDRERFQDLVNRLGLKQPHNGIASTDEEAFKIAEEIGYPLVIRPSYVLGGRAMEIVRDLPQLERYIAEAVVVSGDSPVLLDSYLSGATEIDVDALSDGKDVHVTGIMQHIEEAGVHSGDSACSLPPYSLPKDIIEEIKRQTVALALELNVVGLMNVQFAVKDGEVYLIEVNPRASRTVPFVAKATDSAIASIAARVMSGEPLSNFPLRPSYPEGSDMDTEMPIADPMTLADPNMPWFSVKEAVLPFARFPGVDTILGPEMRSTGEVMGWDRSFPRAFLKAQLGAGTILPREGRVFVSIKTEDKTAQMLEAAQLLAKMGFEIVATKGTADWLTGHDVPATLVNKVYEGRPNIVDIMKDGGIDLVFNTTEGAQSVADSREIRSVALYDKIPYFTTAAGAHAAVLAMQAREEGDIEVRSLQG</sequence>
<dbReference type="FunFam" id="3.30.470.20:FF:000013">
    <property type="entry name" value="Carbamoyl-phosphate synthase large chain"/>
    <property type="match status" value="1"/>
</dbReference>
<dbReference type="SMART" id="SM01096">
    <property type="entry name" value="CPSase_L_D3"/>
    <property type="match status" value="1"/>
</dbReference>
<evidence type="ECO:0000313" key="23">
    <source>
        <dbReference type="Proteomes" id="UP000184085"/>
    </source>
</evidence>
<evidence type="ECO:0000259" key="20">
    <source>
        <dbReference type="PROSITE" id="PS50975"/>
    </source>
</evidence>
<feature type="binding site" evidence="19">
    <location>
        <position position="773"/>
    </location>
    <ligand>
        <name>ATP</name>
        <dbReference type="ChEBI" id="CHEBI:30616"/>
        <label>2</label>
    </ligand>
</feature>
<dbReference type="InterPro" id="IPR005483">
    <property type="entry name" value="CPSase_dom"/>
</dbReference>
<evidence type="ECO:0000256" key="17">
    <source>
        <dbReference type="ARBA" id="ARBA00057223"/>
    </source>
</evidence>
<dbReference type="Gene3D" id="1.10.1030.10">
    <property type="entry name" value="Carbamoyl-phosphate synthetase, large subunit oligomerisation domain"/>
    <property type="match status" value="1"/>
</dbReference>
<dbReference type="InterPro" id="IPR036897">
    <property type="entry name" value="CarbamoylP_synth_lsu_oligo_sf"/>
</dbReference>
<dbReference type="NCBIfam" id="TIGR01369">
    <property type="entry name" value="CPSaseII_lrg"/>
    <property type="match status" value="1"/>
</dbReference>
<organism evidence="22 23">
    <name type="scientific">Donghicola eburneus</name>
    <dbReference type="NCBI Taxonomy" id="393278"/>
    <lineage>
        <taxon>Bacteria</taxon>
        <taxon>Pseudomonadati</taxon>
        <taxon>Pseudomonadota</taxon>
        <taxon>Alphaproteobacteria</taxon>
        <taxon>Rhodobacterales</taxon>
        <taxon>Roseobacteraceae</taxon>
        <taxon>Donghicola</taxon>
    </lineage>
</organism>
<dbReference type="PANTHER" id="PTHR11405:SF53">
    <property type="entry name" value="CARBAMOYL-PHOSPHATE SYNTHASE [AMMONIA], MITOCHONDRIAL"/>
    <property type="match status" value="1"/>
</dbReference>
<feature type="binding site" evidence="19">
    <location>
        <position position="228"/>
    </location>
    <ligand>
        <name>ATP</name>
        <dbReference type="ChEBI" id="CHEBI:30616"/>
        <label>1</label>
    </ligand>
</feature>
<dbReference type="Pfam" id="PF02787">
    <property type="entry name" value="CPSase_L_D3"/>
    <property type="match status" value="1"/>
</dbReference>
<feature type="binding site" evidence="19">
    <location>
        <position position="860"/>
    </location>
    <ligand>
        <name>Mg(2+)</name>
        <dbReference type="ChEBI" id="CHEBI:18420"/>
        <label>4</label>
    </ligand>
</feature>
<keyword evidence="10 19" id="KW-0547">Nucleotide-binding</keyword>
<dbReference type="EC" id="6.3.4.16" evidence="19"/>
<dbReference type="CDD" id="cd01424">
    <property type="entry name" value="MGS_CPS_II"/>
    <property type="match status" value="1"/>
</dbReference>
<dbReference type="PROSITE" id="PS50975">
    <property type="entry name" value="ATP_GRASP"/>
    <property type="match status" value="2"/>
</dbReference>
<dbReference type="EC" id="6.3.5.5" evidence="19"/>
<dbReference type="GO" id="GO:0004087">
    <property type="term" value="F:carbamoyl-phosphate synthase (ammonia) activity"/>
    <property type="evidence" value="ECO:0007669"/>
    <property type="project" value="UniProtKB-EC"/>
</dbReference>
<dbReference type="NCBIfam" id="NF003671">
    <property type="entry name" value="PRK05294.1"/>
    <property type="match status" value="1"/>
</dbReference>
<dbReference type="GO" id="GO:0046872">
    <property type="term" value="F:metal ion binding"/>
    <property type="evidence" value="ECO:0007669"/>
    <property type="project" value="UniProtKB-KW"/>
</dbReference>
<evidence type="ECO:0000256" key="6">
    <source>
        <dbReference type="ARBA" id="ARBA00022598"/>
    </source>
</evidence>
<dbReference type="GO" id="GO:0005524">
    <property type="term" value="F:ATP binding"/>
    <property type="evidence" value="ECO:0007669"/>
    <property type="project" value="UniProtKB-UniRule"/>
</dbReference>
<feature type="binding site" evidence="19">
    <location>
        <position position="254"/>
    </location>
    <ligand>
        <name>ATP</name>
        <dbReference type="ChEBI" id="CHEBI:30616"/>
        <label>1</label>
    </ligand>
</feature>
<comment type="similarity">
    <text evidence="4 19">Belongs to the CarB family.</text>
</comment>
<dbReference type="FunFam" id="1.10.1030.10:FF:000002">
    <property type="entry name" value="Carbamoyl-phosphate synthase large chain"/>
    <property type="match status" value="1"/>
</dbReference>
<comment type="subunit">
    <text evidence="18 19">Composed of two chains; the small (or glutamine) chain promotes the hydrolysis of glutamine to ammonia, which is used by the large (or ammonia) chain to synthesize carbamoyl phosphate. Tetramer of heterodimers (alpha,beta)4.</text>
</comment>
<feature type="region of interest" description="Carboxyphosphate synthetic domain" evidence="19">
    <location>
        <begin position="1"/>
        <end position="415"/>
    </location>
</feature>
<feature type="binding site" evidence="19">
    <location>
        <position position="312"/>
    </location>
    <ligand>
        <name>ATP</name>
        <dbReference type="ChEBI" id="CHEBI:30616"/>
        <label>1</label>
    </ligand>
</feature>
<evidence type="ECO:0000256" key="18">
    <source>
        <dbReference type="ARBA" id="ARBA00062056"/>
    </source>
</evidence>
<dbReference type="InterPro" id="IPR036914">
    <property type="entry name" value="MGS-like_dom_sf"/>
</dbReference>
<evidence type="ECO:0000259" key="21">
    <source>
        <dbReference type="PROSITE" id="PS51855"/>
    </source>
</evidence>
<feature type="binding site" evidence="19">
    <location>
        <position position="314"/>
    </location>
    <ligand>
        <name>Mg(2+)</name>
        <dbReference type="ChEBI" id="CHEBI:18420"/>
        <label>2</label>
    </ligand>
</feature>
<dbReference type="PANTHER" id="PTHR11405">
    <property type="entry name" value="CARBAMOYLTRANSFERASE FAMILY MEMBER"/>
    <property type="match status" value="1"/>
</dbReference>
<dbReference type="NCBIfam" id="NF009455">
    <property type="entry name" value="PRK12815.1"/>
    <property type="match status" value="1"/>
</dbReference>
<dbReference type="InterPro" id="IPR016185">
    <property type="entry name" value="PreATP-grasp_dom_sf"/>
</dbReference>
<feature type="binding site" evidence="19">
    <location>
        <position position="775"/>
    </location>
    <ligand>
        <name>ATP</name>
        <dbReference type="ChEBI" id="CHEBI:30616"/>
        <label>2</label>
    </ligand>
</feature>
<keyword evidence="13 19" id="KW-0665">Pyrimidine biosynthesis</keyword>
<comment type="cofactor">
    <cofactor evidence="1">
        <name>Mn(2+)</name>
        <dbReference type="ChEBI" id="CHEBI:29035"/>
    </cofactor>
</comment>
<feature type="binding site" evidence="19">
    <location>
        <position position="298"/>
    </location>
    <ligand>
        <name>Mg(2+)</name>
        <dbReference type="ChEBI" id="CHEBI:18420"/>
        <label>1</label>
    </ligand>
</feature>
<feature type="binding site" evidence="19">
    <location>
        <position position="734"/>
    </location>
    <ligand>
        <name>ATP</name>
        <dbReference type="ChEBI" id="CHEBI:30616"/>
        <label>2</label>
    </ligand>
</feature>
<dbReference type="GO" id="GO:0004088">
    <property type="term" value="F:carbamoyl-phosphate synthase (glutamine-hydrolyzing) activity"/>
    <property type="evidence" value="ECO:0007669"/>
    <property type="project" value="UniProtKB-UniRule"/>
</dbReference>
<dbReference type="Pfam" id="PF02786">
    <property type="entry name" value="CPSase_L_D2"/>
    <property type="match status" value="2"/>
</dbReference>
<dbReference type="SUPFAM" id="SSF52335">
    <property type="entry name" value="Methylglyoxal synthase-like"/>
    <property type="match status" value="1"/>
</dbReference>
<evidence type="ECO:0000256" key="13">
    <source>
        <dbReference type="ARBA" id="ARBA00022975"/>
    </source>
</evidence>
<feature type="binding site" evidence="19">
    <location>
        <position position="182"/>
    </location>
    <ligand>
        <name>ATP</name>
        <dbReference type="ChEBI" id="CHEBI:30616"/>
        <label>1</label>
    </ligand>
</feature>
<feature type="binding site" evidence="19">
    <location>
        <position position="860"/>
    </location>
    <ligand>
        <name>ATP</name>
        <dbReference type="ChEBI" id="CHEBI:30616"/>
        <label>2</label>
    </ligand>
</feature>
<feature type="domain" description="ATP-grasp" evidence="20">
    <location>
        <begin position="698"/>
        <end position="889"/>
    </location>
</feature>
<evidence type="ECO:0000256" key="12">
    <source>
        <dbReference type="ARBA" id="ARBA00022842"/>
    </source>
</evidence>
<dbReference type="UniPathway" id="UPA00070">
    <property type="reaction ID" value="UER00115"/>
</dbReference>
<feature type="domain" description="MGS-like" evidence="21">
    <location>
        <begin position="977"/>
        <end position="1110"/>
    </location>
</feature>
<comment type="function">
    <text evidence="17 19">Large subunit of the glutamine-dependent carbamoyl phosphate synthetase (CPSase). CPSase catalyzes the formation of carbamoyl phosphate from the ammonia moiety of glutamine, carbonate, and phosphate donated by ATP, constituting the first step of 2 biosynthetic pathways, one leading to arginine and/or urea and the other to pyrimidine nucleotides. The large subunit (synthetase) binds the substrates ammonia (free or transferred from glutamine from the small subunit), hydrogencarbonate and ATP and carries out an ATP-coupled ligase reaction, activating hydrogencarbonate by forming carboxy phosphate which reacts with ammonia to form carbamoyl phosphate.</text>
</comment>
<dbReference type="PROSITE" id="PS00866">
    <property type="entry name" value="CPSASE_1"/>
    <property type="match status" value="1"/>
</dbReference>
<evidence type="ECO:0000256" key="8">
    <source>
        <dbReference type="ARBA" id="ARBA00022723"/>
    </source>
</evidence>
<dbReference type="SUPFAM" id="SSF52440">
    <property type="entry name" value="PreATP-grasp domain"/>
    <property type="match status" value="2"/>
</dbReference>
<name>A0A1M4MYK2_9RHOB</name>
<keyword evidence="23" id="KW-1185">Reference proteome</keyword>
<dbReference type="InterPro" id="IPR011761">
    <property type="entry name" value="ATP-grasp"/>
</dbReference>
<dbReference type="PROSITE" id="PS00867">
    <property type="entry name" value="CPSASE_2"/>
    <property type="match status" value="2"/>
</dbReference>
<feature type="binding site" evidence="19">
    <location>
        <position position="189"/>
    </location>
    <ligand>
        <name>ATP</name>
        <dbReference type="ChEBI" id="CHEBI:30616"/>
        <label>1</label>
    </ligand>
</feature>
<dbReference type="RefSeq" id="WP_072705010.1">
    <property type="nucleotide sequence ID" value="NZ_FMJB01000040.1"/>
</dbReference>
<feature type="binding site" evidence="19">
    <location>
        <position position="848"/>
    </location>
    <ligand>
        <name>ATP</name>
        <dbReference type="ChEBI" id="CHEBI:30616"/>
        <label>2</label>
    </ligand>
</feature>
<evidence type="ECO:0000256" key="1">
    <source>
        <dbReference type="ARBA" id="ARBA00001936"/>
    </source>
</evidence>
<keyword evidence="14" id="KW-0464">Manganese</keyword>
<comment type="pathway">
    <text evidence="2 19">Pyrimidine metabolism; UMP biosynthesis via de novo pathway; (S)-dihydroorotate from bicarbonate: step 1/3.</text>
</comment>
<evidence type="ECO:0000256" key="11">
    <source>
        <dbReference type="ARBA" id="ARBA00022840"/>
    </source>
</evidence>
<dbReference type="FunFam" id="3.40.50.20:FF:000001">
    <property type="entry name" value="Carbamoyl-phosphate synthase large chain"/>
    <property type="match status" value="1"/>
</dbReference>
<accession>A0A1M4MYK2</accession>
<evidence type="ECO:0000256" key="7">
    <source>
        <dbReference type="ARBA" id="ARBA00022605"/>
    </source>
</evidence>
<dbReference type="PROSITE" id="PS51855">
    <property type="entry name" value="MGS"/>
    <property type="match status" value="1"/>
</dbReference>
<protein>
    <recommendedName>
        <fullName evidence="19">Carbamoyl phosphate synthase large chain</fullName>
        <ecNumber evidence="19">6.3.4.16</ecNumber>
        <ecNumber evidence="19">6.3.5.5</ecNumber>
    </recommendedName>
    <alternativeName>
        <fullName evidence="19">Carbamoyl phosphate synthetase ammonia chain</fullName>
    </alternativeName>
</protein>
<keyword evidence="9 19" id="KW-0677">Repeat</keyword>
<feature type="binding site" evidence="19">
    <location>
        <position position="312"/>
    </location>
    <ligand>
        <name>Mn(2+)</name>
        <dbReference type="ChEBI" id="CHEBI:29035"/>
        <label>2</label>
    </ligand>
</feature>
<feature type="binding site" evidence="19">
    <location>
        <position position="312"/>
    </location>
    <ligand>
        <name>Mg(2+)</name>
        <dbReference type="ChEBI" id="CHEBI:18420"/>
        <label>1</label>
    </ligand>
</feature>
<evidence type="ECO:0000256" key="4">
    <source>
        <dbReference type="ARBA" id="ARBA00009799"/>
    </source>
</evidence>
<feature type="binding site" evidence="19">
    <location>
        <position position="312"/>
    </location>
    <ligand>
        <name>Mg(2+)</name>
        <dbReference type="ChEBI" id="CHEBI:18420"/>
        <label>2</label>
    </ligand>
</feature>
<feature type="binding site" evidence="19">
    <location>
        <position position="780"/>
    </location>
    <ligand>
        <name>ATP</name>
        <dbReference type="ChEBI" id="CHEBI:30616"/>
        <label>2</label>
    </ligand>
</feature>
<evidence type="ECO:0000256" key="9">
    <source>
        <dbReference type="ARBA" id="ARBA00022737"/>
    </source>
</evidence>
<dbReference type="GO" id="GO:0006541">
    <property type="term" value="P:glutamine metabolic process"/>
    <property type="evidence" value="ECO:0007669"/>
    <property type="project" value="TreeGrafter"/>
</dbReference>
<dbReference type="HAMAP" id="MF_01210_A">
    <property type="entry name" value="CPSase_L_chain_A"/>
    <property type="match status" value="1"/>
</dbReference>
<dbReference type="Gene3D" id="3.40.50.1380">
    <property type="entry name" value="Methylglyoxal synthase-like domain"/>
    <property type="match status" value="1"/>
</dbReference>
<feature type="binding site" evidence="19">
    <location>
        <position position="862"/>
    </location>
    <ligand>
        <name>Mg(2+)</name>
        <dbReference type="ChEBI" id="CHEBI:18420"/>
        <label>4</label>
    </ligand>
</feature>
<feature type="binding site" evidence="19">
    <location>
        <position position="807"/>
    </location>
    <ligand>
        <name>ATP</name>
        <dbReference type="ChEBI" id="CHEBI:30616"/>
        <label>2</label>
    </ligand>
</feature>
<evidence type="ECO:0000256" key="2">
    <source>
        <dbReference type="ARBA" id="ARBA00004812"/>
    </source>
</evidence>
<evidence type="ECO:0000256" key="5">
    <source>
        <dbReference type="ARBA" id="ARBA00022571"/>
    </source>
</evidence>
<dbReference type="PRINTS" id="PR00098">
    <property type="entry name" value="CPSASE"/>
</dbReference>
<feature type="domain" description="ATP-grasp" evidence="20">
    <location>
        <begin position="133"/>
        <end position="341"/>
    </location>
</feature>
<proteinExistence type="inferred from homology"/>
<dbReference type="UniPathway" id="UPA00068">
    <property type="reaction ID" value="UER00171"/>
</dbReference>
<dbReference type="Gene3D" id="3.30.470.20">
    <property type="entry name" value="ATP-grasp fold, B domain"/>
    <property type="match status" value="2"/>
</dbReference>
<dbReference type="GO" id="GO:0005737">
    <property type="term" value="C:cytoplasm"/>
    <property type="evidence" value="ECO:0007669"/>
    <property type="project" value="TreeGrafter"/>
</dbReference>
<dbReference type="InterPro" id="IPR013815">
    <property type="entry name" value="ATP_grasp_subdomain_1"/>
</dbReference>
<dbReference type="FunFam" id="3.40.50.20:FF:000003">
    <property type="entry name" value="Carbamoyl-phosphate synthase large chain"/>
    <property type="match status" value="1"/>
</dbReference>
<feature type="binding site" evidence="19">
    <location>
        <position position="862"/>
    </location>
    <ligand>
        <name>Mn(2+)</name>
        <dbReference type="ChEBI" id="CHEBI:29035"/>
        <label>4</label>
    </ligand>
</feature>
<dbReference type="FunFam" id="3.30.470.20:FF:000007">
    <property type="entry name" value="Carbamoyl-phosphate synthase large chain"/>
    <property type="match status" value="1"/>
</dbReference>
<evidence type="ECO:0000256" key="10">
    <source>
        <dbReference type="ARBA" id="ARBA00022741"/>
    </source>
</evidence>
<dbReference type="SUPFAM" id="SSF48108">
    <property type="entry name" value="Carbamoyl phosphate synthetase, large subunit connection domain"/>
    <property type="match status" value="1"/>
</dbReference>
<gene>
    <name evidence="19 22" type="primary">carB</name>
    <name evidence="22" type="ORF">KARMA_1026</name>
</gene>
<evidence type="ECO:0000313" key="22">
    <source>
        <dbReference type="EMBL" id="SCM66844.1"/>
    </source>
</evidence>
<dbReference type="HAMAP" id="MF_01210_B">
    <property type="entry name" value="CPSase_L_chain_B"/>
    <property type="match status" value="1"/>
</dbReference>